<dbReference type="Pfam" id="PF11127">
    <property type="entry name" value="YgaP-like_TM"/>
    <property type="match status" value="1"/>
</dbReference>
<gene>
    <name evidence="3" type="ORF">MNBD_GAMMA08-994</name>
</gene>
<evidence type="ECO:0000313" key="3">
    <source>
        <dbReference type="EMBL" id="VAW59828.1"/>
    </source>
</evidence>
<reference evidence="3" key="1">
    <citation type="submission" date="2018-06" db="EMBL/GenBank/DDBJ databases">
        <authorList>
            <person name="Zhirakovskaya E."/>
        </authorList>
    </citation>
    <scope>NUCLEOTIDE SEQUENCE</scope>
</reference>
<proteinExistence type="predicted"/>
<keyword evidence="1" id="KW-0812">Transmembrane</keyword>
<evidence type="ECO:0000259" key="2">
    <source>
        <dbReference type="Pfam" id="PF11127"/>
    </source>
</evidence>
<name>A0A3B0WUS1_9ZZZZ</name>
<dbReference type="InterPro" id="IPR021309">
    <property type="entry name" value="YgaP-like_TM"/>
</dbReference>
<protein>
    <recommendedName>
        <fullName evidence="2">Inner membrane protein YgaP-like transmembrane domain-containing protein</fullName>
    </recommendedName>
</protein>
<keyword evidence="1" id="KW-0472">Membrane</keyword>
<dbReference type="AlphaFoldDB" id="A0A3B0WUS1"/>
<evidence type="ECO:0000256" key="1">
    <source>
        <dbReference type="SAM" id="Phobius"/>
    </source>
</evidence>
<organism evidence="3">
    <name type="scientific">hydrothermal vent metagenome</name>
    <dbReference type="NCBI Taxonomy" id="652676"/>
    <lineage>
        <taxon>unclassified sequences</taxon>
        <taxon>metagenomes</taxon>
        <taxon>ecological metagenomes</taxon>
    </lineage>
</organism>
<keyword evidence="1" id="KW-1133">Transmembrane helix</keyword>
<accession>A0A3B0WUS1</accession>
<feature type="transmembrane region" description="Helical" evidence="1">
    <location>
        <begin position="30"/>
        <end position="52"/>
    </location>
</feature>
<feature type="domain" description="Inner membrane protein YgaP-like transmembrane" evidence="2">
    <location>
        <begin position="3"/>
        <end position="52"/>
    </location>
</feature>
<dbReference type="EMBL" id="UOFH01000109">
    <property type="protein sequence ID" value="VAW59828.1"/>
    <property type="molecule type" value="Genomic_DNA"/>
</dbReference>
<feature type="transmembrane region" description="Helical" evidence="1">
    <location>
        <begin position="7"/>
        <end position="24"/>
    </location>
</feature>
<sequence>MSALRVTMISASLMLWVSFWLSSWNIHWLAYVPATMLLVAGIVGFCPATWLFSKVGFKPSTL</sequence>